<dbReference type="EMBL" id="FOMB01000075">
    <property type="protein sequence ID" value="SFD47593.1"/>
    <property type="molecule type" value="Genomic_DNA"/>
</dbReference>
<evidence type="ECO:0000313" key="2">
    <source>
        <dbReference type="EMBL" id="SFD47593.1"/>
    </source>
</evidence>
<dbReference type="Proteomes" id="UP000182258">
    <property type="component" value="Unassembled WGS sequence"/>
</dbReference>
<evidence type="ECO:0000313" key="3">
    <source>
        <dbReference type="Proteomes" id="UP000182258"/>
    </source>
</evidence>
<feature type="region of interest" description="Disordered" evidence="1">
    <location>
        <begin position="1"/>
        <end position="20"/>
    </location>
</feature>
<proteinExistence type="predicted"/>
<gene>
    <name evidence="2" type="ORF">SAMN04488059_1755</name>
</gene>
<name>A0A1I1SUL1_9HYPH</name>
<reference evidence="2 3" key="1">
    <citation type="submission" date="2016-10" db="EMBL/GenBank/DDBJ databases">
        <authorList>
            <person name="de Groot N.N."/>
        </authorList>
    </citation>
    <scope>NUCLEOTIDE SEQUENCE [LARGE SCALE GENOMIC DNA]</scope>
    <source>
        <strain evidence="2 3">CGMCC 1.10210</strain>
    </source>
</reference>
<protein>
    <submittedName>
        <fullName evidence="2">Uncharacterized protein</fullName>
    </submittedName>
</protein>
<evidence type="ECO:0000256" key="1">
    <source>
        <dbReference type="SAM" id="MobiDB-lite"/>
    </source>
</evidence>
<organism evidence="2 3">
    <name type="scientific">Devosia psychrophila</name>
    <dbReference type="NCBI Taxonomy" id="728005"/>
    <lineage>
        <taxon>Bacteria</taxon>
        <taxon>Pseudomonadati</taxon>
        <taxon>Pseudomonadota</taxon>
        <taxon>Alphaproteobacteria</taxon>
        <taxon>Hyphomicrobiales</taxon>
        <taxon>Devosiaceae</taxon>
        <taxon>Devosia</taxon>
    </lineage>
</organism>
<dbReference type="STRING" id="728005.SAMN04488059_1755"/>
<dbReference type="AlphaFoldDB" id="A0A1I1SUL1"/>
<sequence>MSPAASMVHSQEAQGKDRREAAEKLLDFAVQSYLSSLSR</sequence>
<accession>A0A1I1SUL1</accession>